<reference evidence="3 4" key="1">
    <citation type="submission" date="2019-10" db="EMBL/GenBank/DDBJ databases">
        <authorList>
            <person name="Palmer J.M."/>
        </authorList>
    </citation>
    <scope>NUCLEOTIDE SEQUENCE [LARGE SCALE GENOMIC DNA]</scope>
    <source>
        <strain evidence="3 4">TWF718</strain>
    </source>
</reference>
<dbReference type="AlphaFoldDB" id="A0AAN8R956"/>
<feature type="region of interest" description="Disordered" evidence="1">
    <location>
        <begin position="190"/>
        <end position="242"/>
    </location>
</feature>
<dbReference type="EMBL" id="JAVHNR010000011">
    <property type="protein sequence ID" value="KAK6330574.1"/>
    <property type="molecule type" value="Genomic_DNA"/>
</dbReference>
<keyword evidence="2" id="KW-0472">Membrane</keyword>
<proteinExistence type="predicted"/>
<evidence type="ECO:0008006" key="5">
    <source>
        <dbReference type="Google" id="ProtNLM"/>
    </source>
</evidence>
<feature type="transmembrane region" description="Helical" evidence="2">
    <location>
        <begin position="86"/>
        <end position="104"/>
    </location>
</feature>
<evidence type="ECO:0000256" key="1">
    <source>
        <dbReference type="SAM" id="MobiDB-lite"/>
    </source>
</evidence>
<organism evidence="3 4">
    <name type="scientific">Orbilia javanica</name>
    <dbReference type="NCBI Taxonomy" id="47235"/>
    <lineage>
        <taxon>Eukaryota</taxon>
        <taxon>Fungi</taxon>
        <taxon>Dikarya</taxon>
        <taxon>Ascomycota</taxon>
        <taxon>Pezizomycotina</taxon>
        <taxon>Orbiliomycetes</taxon>
        <taxon>Orbiliales</taxon>
        <taxon>Orbiliaceae</taxon>
        <taxon>Orbilia</taxon>
    </lineage>
</organism>
<protein>
    <recommendedName>
        <fullName evidence="5">MARVEL domain-containing protein</fullName>
    </recommendedName>
</protein>
<feature type="transmembrane region" description="Helical" evidence="2">
    <location>
        <begin position="134"/>
        <end position="160"/>
    </location>
</feature>
<accession>A0AAN8R956</accession>
<feature type="transmembrane region" description="Helical" evidence="2">
    <location>
        <begin position="46"/>
        <end position="66"/>
    </location>
</feature>
<keyword evidence="2" id="KW-1133">Transmembrane helix</keyword>
<feature type="transmembrane region" description="Helical" evidence="2">
    <location>
        <begin position="12"/>
        <end position="34"/>
    </location>
</feature>
<dbReference type="PANTHER" id="PTHR37451:SF3">
    <property type="entry name" value="MARVEL DOMAIN-CONTAINING PROTEIN"/>
    <property type="match status" value="1"/>
</dbReference>
<gene>
    <name evidence="3" type="ORF">TWF718_002773</name>
</gene>
<sequence>MAKMTLSKIGTLQKAAFFTHGFQGLVIFILWVILLALKAQKGGSPAAANLMFAMCFISVPIIIYTAMTPRWPRTVRFSHPIAQTSLCFLSTILWFAGFVSLAVHNNEGISKGESKTCATTVYGTPKICDLSRGAIGLGVVVFLTWAITTGMYAYTCYFLWKENLPFTSHLRPGVIATHDVEATTQDAFSHKDDHNMLDPQEDEHPQSPYRPTTVTPTPGGLYAPLSNTAVGQGRWQGEDDDEDADFRRDAYRNQHNASASVSDNGIHGGRTTPLTGHQDPYSVQQPVEFPEGPYNTGYRY</sequence>
<name>A0AAN8R956_9PEZI</name>
<evidence type="ECO:0000313" key="3">
    <source>
        <dbReference type="EMBL" id="KAK6330574.1"/>
    </source>
</evidence>
<evidence type="ECO:0000313" key="4">
    <source>
        <dbReference type="Proteomes" id="UP001313282"/>
    </source>
</evidence>
<keyword evidence="2" id="KW-0812">Transmembrane</keyword>
<comment type="caution">
    <text evidence="3">The sequence shown here is derived from an EMBL/GenBank/DDBJ whole genome shotgun (WGS) entry which is preliminary data.</text>
</comment>
<feature type="region of interest" description="Disordered" evidence="1">
    <location>
        <begin position="255"/>
        <end position="300"/>
    </location>
</feature>
<evidence type="ECO:0000256" key="2">
    <source>
        <dbReference type="SAM" id="Phobius"/>
    </source>
</evidence>
<dbReference type="PANTHER" id="PTHR37451">
    <property type="entry name" value="MARVEL DOMAIN"/>
    <property type="match status" value="1"/>
</dbReference>
<keyword evidence="4" id="KW-1185">Reference proteome</keyword>
<dbReference type="Proteomes" id="UP001313282">
    <property type="component" value="Unassembled WGS sequence"/>
</dbReference>